<dbReference type="Proteomes" id="UP000410492">
    <property type="component" value="Unassembled WGS sequence"/>
</dbReference>
<organism evidence="1 2">
    <name type="scientific">Callosobruchus maculatus</name>
    <name type="common">Southern cowpea weevil</name>
    <name type="synonym">Pulse bruchid</name>
    <dbReference type="NCBI Taxonomy" id="64391"/>
    <lineage>
        <taxon>Eukaryota</taxon>
        <taxon>Metazoa</taxon>
        <taxon>Ecdysozoa</taxon>
        <taxon>Arthropoda</taxon>
        <taxon>Hexapoda</taxon>
        <taxon>Insecta</taxon>
        <taxon>Pterygota</taxon>
        <taxon>Neoptera</taxon>
        <taxon>Endopterygota</taxon>
        <taxon>Coleoptera</taxon>
        <taxon>Polyphaga</taxon>
        <taxon>Cucujiformia</taxon>
        <taxon>Chrysomeloidea</taxon>
        <taxon>Chrysomelidae</taxon>
        <taxon>Bruchinae</taxon>
        <taxon>Bruchini</taxon>
        <taxon>Callosobruchus</taxon>
    </lineage>
</organism>
<protein>
    <submittedName>
        <fullName evidence="1">Uncharacterized protein</fullName>
    </submittedName>
</protein>
<dbReference type="AlphaFoldDB" id="A0A653CYA3"/>
<dbReference type="EMBL" id="CAACVG010009325">
    <property type="protein sequence ID" value="VEN52906.1"/>
    <property type="molecule type" value="Genomic_DNA"/>
</dbReference>
<gene>
    <name evidence="1" type="ORF">CALMAC_LOCUS12877</name>
</gene>
<feature type="non-terminal residue" evidence="1">
    <location>
        <position position="100"/>
    </location>
</feature>
<reference evidence="1 2" key="1">
    <citation type="submission" date="2019-01" db="EMBL/GenBank/DDBJ databases">
        <authorList>
            <person name="Sayadi A."/>
        </authorList>
    </citation>
    <scope>NUCLEOTIDE SEQUENCE [LARGE SCALE GENOMIC DNA]</scope>
</reference>
<name>A0A653CYA3_CALMS</name>
<accession>A0A653CYA3</accession>
<sequence>MCKGLLTKLHDGASTWSHCTKPGDAEKHIEIVSRENKIVLQVIVSSAPSEPGPALGVRMSYRAEPVERVVGVCEFGWVVLRQFCVTAVEGVRLSWQQAEA</sequence>
<dbReference type="OrthoDB" id="2142683at2759"/>
<evidence type="ECO:0000313" key="1">
    <source>
        <dbReference type="EMBL" id="VEN52906.1"/>
    </source>
</evidence>
<evidence type="ECO:0000313" key="2">
    <source>
        <dbReference type="Proteomes" id="UP000410492"/>
    </source>
</evidence>
<proteinExistence type="predicted"/>
<keyword evidence="2" id="KW-1185">Reference proteome</keyword>